<dbReference type="AlphaFoldDB" id="A0A5B7E190"/>
<evidence type="ECO:0000256" key="1">
    <source>
        <dbReference type="SAM" id="MobiDB-lite"/>
    </source>
</evidence>
<accession>A0A5B7E190</accession>
<dbReference type="EMBL" id="VSRR010001798">
    <property type="protein sequence ID" value="MPC27762.1"/>
    <property type="molecule type" value="Genomic_DNA"/>
</dbReference>
<dbReference type="Proteomes" id="UP000324222">
    <property type="component" value="Unassembled WGS sequence"/>
</dbReference>
<reference evidence="2 3" key="1">
    <citation type="submission" date="2019-05" db="EMBL/GenBank/DDBJ databases">
        <title>Another draft genome of Portunus trituberculatus and its Hox gene families provides insights of decapod evolution.</title>
        <authorList>
            <person name="Jeong J.-H."/>
            <person name="Song I."/>
            <person name="Kim S."/>
            <person name="Choi T."/>
            <person name="Kim D."/>
            <person name="Ryu S."/>
            <person name="Kim W."/>
        </authorList>
    </citation>
    <scope>NUCLEOTIDE SEQUENCE [LARGE SCALE GENOMIC DNA]</scope>
    <source>
        <tissue evidence="2">Muscle</tissue>
    </source>
</reference>
<feature type="compositionally biased region" description="Pro residues" evidence="1">
    <location>
        <begin position="44"/>
        <end position="56"/>
    </location>
</feature>
<feature type="region of interest" description="Disordered" evidence="1">
    <location>
        <begin position="44"/>
        <end position="95"/>
    </location>
</feature>
<name>A0A5B7E190_PORTR</name>
<sequence>MPSPGHVWAGQCGTRLGTSGGRQVLLSVTEATAVVAAPCCPHPEPPALPPSLPAPCPAGVTSRPGRGRGSQNPPKETQKTRMNCDNGRTDPTGPAPPLPLVLHTPSHSLPHVTLIPEPLLPCGGMWPPLGVHPPQGLSSLSASLLGKRCHLGTAGQCLSHSTLPLPLPRTDPVHSSLWQQDRML</sequence>
<organism evidence="2 3">
    <name type="scientific">Portunus trituberculatus</name>
    <name type="common">Swimming crab</name>
    <name type="synonym">Neptunus trituberculatus</name>
    <dbReference type="NCBI Taxonomy" id="210409"/>
    <lineage>
        <taxon>Eukaryota</taxon>
        <taxon>Metazoa</taxon>
        <taxon>Ecdysozoa</taxon>
        <taxon>Arthropoda</taxon>
        <taxon>Crustacea</taxon>
        <taxon>Multicrustacea</taxon>
        <taxon>Malacostraca</taxon>
        <taxon>Eumalacostraca</taxon>
        <taxon>Eucarida</taxon>
        <taxon>Decapoda</taxon>
        <taxon>Pleocyemata</taxon>
        <taxon>Brachyura</taxon>
        <taxon>Eubrachyura</taxon>
        <taxon>Portunoidea</taxon>
        <taxon>Portunidae</taxon>
        <taxon>Portuninae</taxon>
        <taxon>Portunus</taxon>
    </lineage>
</organism>
<protein>
    <submittedName>
        <fullName evidence="2">Uncharacterized protein</fullName>
    </submittedName>
</protein>
<evidence type="ECO:0000313" key="3">
    <source>
        <dbReference type="Proteomes" id="UP000324222"/>
    </source>
</evidence>
<keyword evidence="3" id="KW-1185">Reference proteome</keyword>
<evidence type="ECO:0000313" key="2">
    <source>
        <dbReference type="EMBL" id="MPC27762.1"/>
    </source>
</evidence>
<feature type="compositionally biased region" description="Polar residues" evidence="1">
    <location>
        <begin position="69"/>
        <end position="83"/>
    </location>
</feature>
<proteinExistence type="predicted"/>
<gene>
    <name evidence="2" type="ORF">E2C01_020942</name>
</gene>
<comment type="caution">
    <text evidence="2">The sequence shown here is derived from an EMBL/GenBank/DDBJ whole genome shotgun (WGS) entry which is preliminary data.</text>
</comment>